<gene>
    <name evidence="2" type="ORF">ACFFF6_17570</name>
</gene>
<proteinExistence type="predicted"/>
<name>A0ABV6RH99_9MICO</name>
<protein>
    <submittedName>
        <fullName evidence="2">Uncharacterized protein</fullName>
    </submittedName>
</protein>
<dbReference type="Proteomes" id="UP001589793">
    <property type="component" value="Unassembled WGS sequence"/>
</dbReference>
<feature type="region of interest" description="Disordered" evidence="1">
    <location>
        <begin position="30"/>
        <end position="69"/>
    </location>
</feature>
<evidence type="ECO:0000256" key="1">
    <source>
        <dbReference type="SAM" id="MobiDB-lite"/>
    </source>
</evidence>
<organism evidence="2 3">
    <name type="scientific">Brachybacterium hainanense</name>
    <dbReference type="NCBI Taxonomy" id="1541174"/>
    <lineage>
        <taxon>Bacteria</taxon>
        <taxon>Bacillati</taxon>
        <taxon>Actinomycetota</taxon>
        <taxon>Actinomycetes</taxon>
        <taxon>Micrococcales</taxon>
        <taxon>Dermabacteraceae</taxon>
        <taxon>Brachybacterium</taxon>
    </lineage>
</organism>
<evidence type="ECO:0000313" key="3">
    <source>
        <dbReference type="Proteomes" id="UP001589793"/>
    </source>
</evidence>
<keyword evidence="3" id="KW-1185">Reference proteome</keyword>
<sequence length="69" mass="7088">MTAVSAPVLLLIGVAILVAALMVLAATGRIPLGMEPPPARRRSPRPGPIAPRMPTSPPAESSDDPADRP</sequence>
<accession>A0ABV6RH99</accession>
<dbReference type="RefSeq" id="WP_376982795.1">
    <property type="nucleotide sequence ID" value="NZ_JBHLSV010000029.1"/>
</dbReference>
<comment type="caution">
    <text evidence="2">The sequence shown here is derived from an EMBL/GenBank/DDBJ whole genome shotgun (WGS) entry which is preliminary data.</text>
</comment>
<reference evidence="2 3" key="1">
    <citation type="submission" date="2024-09" db="EMBL/GenBank/DDBJ databases">
        <authorList>
            <person name="Sun Q."/>
            <person name="Mori K."/>
        </authorList>
    </citation>
    <scope>NUCLEOTIDE SEQUENCE [LARGE SCALE GENOMIC DNA]</scope>
    <source>
        <strain evidence="2 3">CICC 10874</strain>
    </source>
</reference>
<dbReference type="EMBL" id="JBHLSV010000029">
    <property type="protein sequence ID" value="MFC0675762.1"/>
    <property type="molecule type" value="Genomic_DNA"/>
</dbReference>
<evidence type="ECO:0000313" key="2">
    <source>
        <dbReference type="EMBL" id="MFC0675762.1"/>
    </source>
</evidence>
<feature type="compositionally biased region" description="Pro residues" evidence="1">
    <location>
        <begin position="45"/>
        <end position="57"/>
    </location>
</feature>